<evidence type="ECO:0000313" key="8">
    <source>
        <dbReference type="Proteomes" id="UP000251800"/>
    </source>
</evidence>
<dbReference type="GO" id="GO:0016887">
    <property type="term" value="F:ATP hydrolysis activity"/>
    <property type="evidence" value="ECO:0007669"/>
    <property type="project" value="InterPro"/>
</dbReference>
<sequence>MSDLTASELSVQGTQRPRLTAVNCRVRPGELHVLIGANGAGKSTLLASLAGLQPLDGGRVQLNGHDLKHYPPAELARRRAVLPQSNPLAFDYRVGALIDLGRHPHPQETHTAKHRAIQALDLGRLLPRRVHTLSGGERQRAQLARVLAQLVPAPGSFLFLDEPLAALDLRYRSRLLTLLEELAGDGVGIVISVHELDALHDLDATIHLLHAGAVLAAAPTLEGLGAQALSQAYGGAVHFQQRQMVVIRGD</sequence>
<dbReference type="AlphaFoldDB" id="A0A363UN15"/>
<comment type="caution">
    <text evidence="7">The sequence shown here is derived from an EMBL/GenBank/DDBJ whole genome shotgun (WGS) entry which is preliminary data.</text>
</comment>
<gene>
    <name evidence="7" type="ORF">DEH80_05125</name>
</gene>
<feature type="domain" description="ABC transporter" evidence="6">
    <location>
        <begin position="4"/>
        <end position="236"/>
    </location>
</feature>
<dbReference type="PANTHER" id="PTHR42794">
    <property type="entry name" value="HEMIN IMPORT ATP-BINDING PROTEIN HMUV"/>
    <property type="match status" value="1"/>
</dbReference>
<dbReference type="SUPFAM" id="SSF52540">
    <property type="entry name" value="P-loop containing nucleoside triphosphate hydrolases"/>
    <property type="match status" value="1"/>
</dbReference>
<keyword evidence="8" id="KW-1185">Reference proteome</keyword>
<dbReference type="PROSITE" id="PS00211">
    <property type="entry name" value="ABC_TRANSPORTER_1"/>
    <property type="match status" value="1"/>
</dbReference>
<evidence type="ECO:0000259" key="6">
    <source>
        <dbReference type="PROSITE" id="PS50893"/>
    </source>
</evidence>
<reference evidence="7 8" key="1">
    <citation type="submission" date="2018-05" db="EMBL/GenBank/DDBJ databases">
        <title>Abyssibacter profundi OUC007T gen. nov., sp. nov, a marine bacterium isolated from seawater of the Mariana Trench.</title>
        <authorList>
            <person name="Zhou S."/>
        </authorList>
    </citation>
    <scope>NUCLEOTIDE SEQUENCE [LARGE SCALE GENOMIC DNA]</scope>
    <source>
        <strain evidence="7 8">OUC007</strain>
    </source>
</reference>
<evidence type="ECO:0000313" key="7">
    <source>
        <dbReference type="EMBL" id="PWN56807.1"/>
    </source>
</evidence>
<dbReference type="PROSITE" id="PS50893">
    <property type="entry name" value="ABC_TRANSPORTER_2"/>
    <property type="match status" value="1"/>
</dbReference>
<dbReference type="InterPro" id="IPR003593">
    <property type="entry name" value="AAA+_ATPase"/>
</dbReference>
<dbReference type="InterPro" id="IPR003439">
    <property type="entry name" value="ABC_transporter-like_ATP-bd"/>
</dbReference>
<dbReference type="OrthoDB" id="5292475at2"/>
<evidence type="ECO:0000256" key="3">
    <source>
        <dbReference type="ARBA" id="ARBA00022840"/>
    </source>
</evidence>
<evidence type="ECO:0000256" key="2">
    <source>
        <dbReference type="ARBA" id="ARBA00022741"/>
    </source>
</evidence>
<dbReference type="PANTHER" id="PTHR42794:SF1">
    <property type="entry name" value="HEMIN IMPORT ATP-BINDING PROTEIN HMUV"/>
    <property type="match status" value="1"/>
</dbReference>
<dbReference type="EMBL" id="QEQK01000004">
    <property type="protein sequence ID" value="PWN56807.1"/>
    <property type="molecule type" value="Genomic_DNA"/>
</dbReference>
<dbReference type="SMART" id="SM00382">
    <property type="entry name" value="AAA"/>
    <property type="match status" value="1"/>
</dbReference>
<organism evidence="7 8">
    <name type="scientific">Abyssibacter profundi</name>
    <dbReference type="NCBI Taxonomy" id="2182787"/>
    <lineage>
        <taxon>Bacteria</taxon>
        <taxon>Pseudomonadati</taxon>
        <taxon>Pseudomonadota</taxon>
        <taxon>Gammaproteobacteria</taxon>
        <taxon>Chromatiales</taxon>
        <taxon>Oceanococcaceae</taxon>
        <taxon>Abyssibacter</taxon>
    </lineage>
</organism>
<dbReference type="Pfam" id="PF00005">
    <property type="entry name" value="ABC_tran"/>
    <property type="match status" value="1"/>
</dbReference>
<keyword evidence="3" id="KW-0067">ATP-binding</keyword>
<keyword evidence="1" id="KW-0813">Transport</keyword>
<evidence type="ECO:0000256" key="1">
    <source>
        <dbReference type="ARBA" id="ARBA00022448"/>
    </source>
</evidence>
<dbReference type="InterPro" id="IPR027417">
    <property type="entry name" value="P-loop_NTPase"/>
</dbReference>
<name>A0A363UN15_9GAMM</name>
<protein>
    <recommendedName>
        <fullName evidence="6">ABC transporter domain-containing protein</fullName>
    </recommendedName>
</protein>
<dbReference type="Proteomes" id="UP000251800">
    <property type="component" value="Unassembled WGS sequence"/>
</dbReference>
<keyword evidence="4" id="KW-1278">Translocase</keyword>
<accession>A0A363UN15</accession>
<comment type="function">
    <text evidence="5">Part of the ABC transporter complex HmuTUV involved in hemin import. Responsible for energy coupling to the transport system.</text>
</comment>
<proteinExistence type="predicted"/>
<dbReference type="GO" id="GO:0005524">
    <property type="term" value="F:ATP binding"/>
    <property type="evidence" value="ECO:0007669"/>
    <property type="project" value="UniProtKB-KW"/>
</dbReference>
<keyword evidence="2" id="KW-0547">Nucleotide-binding</keyword>
<dbReference type="RefSeq" id="WP_109719405.1">
    <property type="nucleotide sequence ID" value="NZ_QEQK01000004.1"/>
</dbReference>
<evidence type="ECO:0000256" key="4">
    <source>
        <dbReference type="ARBA" id="ARBA00022967"/>
    </source>
</evidence>
<dbReference type="InterPro" id="IPR017871">
    <property type="entry name" value="ABC_transporter-like_CS"/>
</dbReference>
<dbReference type="Gene3D" id="3.40.50.300">
    <property type="entry name" value="P-loop containing nucleotide triphosphate hydrolases"/>
    <property type="match status" value="1"/>
</dbReference>
<evidence type="ECO:0000256" key="5">
    <source>
        <dbReference type="ARBA" id="ARBA00037066"/>
    </source>
</evidence>